<dbReference type="EMBL" id="FMHT01000003">
    <property type="protein sequence ID" value="SCL26544.1"/>
    <property type="molecule type" value="Genomic_DNA"/>
</dbReference>
<dbReference type="RefSeq" id="WP_091082906.1">
    <property type="nucleotide sequence ID" value="NZ_FMHT01000003.1"/>
</dbReference>
<dbReference type="STRING" id="145857.GA0070616_3329"/>
<dbReference type="InterPro" id="IPR036527">
    <property type="entry name" value="SCP2_sterol-bd_dom_sf"/>
</dbReference>
<dbReference type="Gene3D" id="3.30.1050.10">
    <property type="entry name" value="SCP2 sterol-binding domain"/>
    <property type="match status" value="1"/>
</dbReference>
<dbReference type="OrthoDB" id="3381037at2"/>
<proteinExistence type="predicted"/>
<dbReference type="InterPro" id="IPR003033">
    <property type="entry name" value="SCP2_sterol-bd_dom"/>
</dbReference>
<dbReference type="Pfam" id="PF02036">
    <property type="entry name" value="SCP2"/>
    <property type="match status" value="1"/>
</dbReference>
<protein>
    <submittedName>
        <fullName evidence="2">SCP-2 sterol transfer family protein</fullName>
    </submittedName>
</protein>
<feature type="domain" description="SCP2" evidence="1">
    <location>
        <begin position="16"/>
        <end position="106"/>
    </location>
</feature>
<name>A0A1C6SAX3_9ACTN</name>
<evidence type="ECO:0000313" key="3">
    <source>
        <dbReference type="Proteomes" id="UP000199699"/>
    </source>
</evidence>
<dbReference type="SUPFAM" id="SSF55718">
    <property type="entry name" value="SCP-like"/>
    <property type="match status" value="1"/>
</dbReference>
<gene>
    <name evidence="2" type="ORF">GA0070616_3329</name>
</gene>
<keyword evidence="3" id="KW-1185">Reference proteome</keyword>
<organism evidence="2 3">
    <name type="scientific">Micromonospora nigra</name>
    <dbReference type="NCBI Taxonomy" id="145857"/>
    <lineage>
        <taxon>Bacteria</taxon>
        <taxon>Bacillati</taxon>
        <taxon>Actinomycetota</taxon>
        <taxon>Actinomycetes</taxon>
        <taxon>Micromonosporales</taxon>
        <taxon>Micromonosporaceae</taxon>
        <taxon>Micromonospora</taxon>
    </lineage>
</organism>
<sequence length="123" mass="13500">MADVTQEFFRSLAQRGHDRRLSAIHQGSVRFDIGRDGQVDHWLVSIAKGDVTVSEQETGGDAVVRANRAVFDRIASGEAYFLTSVLRGEAIVEGSPRIFAAVRRLFPPPPDSLGRARRGDDHG</sequence>
<evidence type="ECO:0000313" key="2">
    <source>
        <dbReference type="EMBL" id="SCL26544.1"/>
    </source>
</evidence>
<accession>A0A1C6SAX3</accession>
<reference evidence="2 3" key="1">
    <citation type="submission" date="2016-06" db="EMBL/GenBank/DDBJ databases">
        <authorList>
            <person name="Kjaerup R.B."/>
            <person name="Dalgaard T.S."/>
            <person name="Juul-Madsen H.R."/>
        </authorList>
    </citation>
    <scope>NUCLEOTIDE SEQUENCE [LARGE SCALE GENOMIC DNA]</scope>
    <source>
        <strain evidence="2 3">DSM 43818</strain>
    </source>
</reference>
<dbReference type="AlphaFoldDB" id="A0A1C6SAX3"/>
<dbReference type="Proteomes" id="UP000199699">
    <property type="component" value="Unassembled WGS sequence"/>
</dbReference>
<evidence type="ECO:0000259" key="1">
    <source>
        <dbReference type="Pfam" id="PF02036"/>
    </source>
</evidence>